<gene>
    <name evidence="9" type="ORF">FE782_17655</name>
</gene>
<dbReference type="PROSITE" id="PS50928">
    <property type="entry name" value="ABC_TM1"/>
    <property type="match status" value="1"/>
</dbReference>
<comment type="similarity">
    <text evidence="7">Belongs to the binding-protein-dependent transport system permease family.</text>
</comment>
<evidence type="ECO:0000313" key="9">
    <source>
        <dbReference type="EMBL" id="TLS50874.1"/>
    </source>
</evidence>
<dbReference type="PANTHER" id="PTHR43744:SF12">
    <property type="entry name" value="ABC TRANSPORTER PERMEASE PROTEIN MG189-RELATED"/>
    <property type="match status" value="1"/>
</dbReference>
<evidence type="ECO:0000313" key="10">
    <source>
        <dbReference type="Proteomes" id="UP000309676"/>
    </source>
</evidence>
<feature type="domain" description="ABC transmembrane type-1" evidence="8">
    <location>
        <begin position="74"/>
        <end position="301"/>
    </location>
</feature>
<dbReference type="EMBL" id="VCIW01000012">
    <property type="protein sequence ID" value="TLS50874.1"/>
    <property type="molecule type" value="Genomic_DNA"/>
</dbReference>
<dbReference type="GO" id="GO:0005886">
    <property type="term" value="C:plasma membrane"/>
    <property type="evidence" value="ECO:0007669"/>
    <property type="project" value="UniProtKB-SubCell"/>
</dbReference>
<evidence type="ECO:0000256" key="6">
    <source>
        <dbReference type="ARBA" id="ARBA00023136"/>
    </source>
</evidence>
<comment type="subcellular location">
    <subcellularLocation>
        <location evidence="1 7">Cell membrane</location>
        <topology evidence="1 7">Multi-pass membrane protein</topology>
    </subcellularLocation>
</comment>
<evidence type="ECO:0000256" key="4">
    <source>
        <dbReference type="ARBA" id="ARBA00022692"/>
    </source>
</evidence>
<dbReference type="AlphaFoldDB" id="A0A5R9GCJ5"/>
<dbReference type="PANTHER" id="PTHR43744">
    <property type="entry name" value="ABC TRANSPORTER PERMEASE PROTEIN MG189-RELATED-RELATED"/>
    <property type="match status" value="1"/>
</dbReference>
<accession>A0A5R9GCJ5</accession>
<dbReference type="GO" id="GO:0055085">
    <property type="term" value="P:transmembrane transport"/>
    <property type="evidence" value="ECO:0007669"/>
    <property type="project" value="InterPro"/>
</dbReference>
<keyword evidence="3" id="KW-1003">Cell membrane</keyword>
<evidence type="ECO:0000259" key="8">
    <source>
        <dbReference type="PROSITE" id="PS50928"/>
    </source>
</evidence>
<evidence type="ECO:0000256" key="5">
    <source>
        <dbReference type="ARBA" id="ARBA00022989"/>
    </source>
</evidence>
<protein>
    <submittedName>
        <fullName evidence="9">Carbohydrate ABC transporter permease</fullName>
    </submittedName>
</protein>
<sequence length="317" mass="35379">MYVERFKSGSWVVTRSILLVGLIFVVLYPILVKVSTVFKDKADIYNPTVVWIPENFTLDNIRVAYEIMEYWPTLFNTFALSAVTMLLQLASCALAGYGFAKLKSKWGNALFAGVVLTILIPPQTFIVPLYLHFRYFDFLGAVQLVSGERGINLIDTYWPFLLTAATGNALKSGLYIYIFRQFFLGLSKELEEAAFVDGAGVFGSFARIVLPTSIPAIVTVSLFSFVWQWNDTFFTGNFLTESQVLSKELLALPSNVGNYLLFEAPGASLSNSANIDPFYASMLVDTGLLLAILPLIVMYLFVQRFFVESIERTGIVG</sequence>
<dbReference type="OrthoDB" id="9771544at2"/>
<feature type="transmembrane region" description="Helical" evidence="7">
    <location>
        <begin position="157"/>
        <end position="178"/>
    </location>
</feature>
<evidence type="ECO:0000256" key="2">
    <source>
        <dbReference type="ARBA" id="ARBA00022448"/>
    </source>
</evidence>
<feature type="transmembrane region" description="Helical" evidence="7">
    <location>
        <begin position="208"/>
        <end position="229"/>
    </location>
</feature>
<keyword evidence="2 7" id="KW-0813">Transport</keyword>
<dbReference type="RefSeq" id="WP_138195560.1">
    <property type="nucleotide sequence ID" value="NZ_VCIW01000012.1"/>
</dbReference>
<reference evidence="9 10" key="1">
    <citation type="submission" date="2019-05" db="EMBL/GenBank/DDBJ databases">
        <authorList>
            <person name="Narsing Rao M.P."/>
            <person name="Li W.J."/>
        </authorList>
    </citation>
    <scope>NUCLEOTIDE SEQUENCE [LARGE SCALE GENOMIC DNA]</scope>
    <source>
        <strain evidence="9 10">SYSU_K30003</strain>
    </source>
</reference>
<evidence type="ECO:0000256" key="7">
    <source>
        <dbReference type="RuleBase" id="RU363032"/>
    </source>
</evidence>
<dbReference type="Gene3D" id="1.10.3720.10">
    <property type="entry name" value="MetI-like"/>
    <property type="match status" value="1"/>
</dbReference>
<keyword evidence="4 7" id="KW-0812">Transmembrane</keyword>
<dbReference type="InterPro" id="IPR035906">
    <property type="entry name" value="MetI-like_sf"/>
</dbReference>
<feature type="transmembrane region" description="Helical" evidence="7">
    <location>
        <begin position="278"/>
        <end position="302"/>
    </location>
</feature>
<keyword evidence="5 7" id="KW-1133">Transmembrane helix</keyword>
<dbReference type="SUPFAM" id="SSF161098">
    <property type="entry name" value="MetI-like"/>
    <property type="match status" value="1"/>
</dbReference>
<dbReference type="InterPro" id="IPR000515">
    <property type="entry name" value="MetI-like"/>
</dbReference>
<keyword evidence="10" id="KW-1185">Reference proteome</keyword>
<name>A0A5R9GCJ5_9BACL</name>
<organism evidence="9 10">
    <name type="scientific">Paenibacillus antri</name>
    <dbReference type="NCBI Taxonomy" id="2582848"/>
    <lineage>
        <taxon>Bacteria</taxon>
        <taxon>Bacillati</taxon>
        <taxon>Bacillota</taxon>
        <taxon>Bacilli</taxon>
        <taxon>Bacillales</taxon>
        <taxon>Paenibacillaceae</taxon>
        <taxon>Paenibacillus</taxon>
    </lineage>
</organism>
<comment type="caution">
    <text evidence="9">The sequence shown here is derived from an EMBL/GenBank/DDBJ whole genome shotgun (WGS) entry which is preliminary data.</text>
</comment>
<dbReference type="Pfam" id="PF00528">
    <property type="entry name" value="BPD_transp_1"/>
    <property type="match status" value="1"/>
</dbReference>
<evidence type="ECO:0000256" key="3">
    <source>
        <dbReference type="ARBA" id="ARBA00022475"/>
    </source>
</evidence>
<dbReference type="Proteomes" id="UP000309676">
    <property type="component" value="Unassembled WGS sequence"/>
</dbReference>
<dbReference type="CDD" id="cd06261">
    <property type="entry name" value="TM_PBP2"/>
    <property type="match status" value="1"/>
</dbReference>
<proteinExistence type="inferred from homology"/>
<feature type="transmembrane region" description="Helical" evidence="7">
    <location>
        <begin position="78"/>
        <end position="97"/>
    </location>
</feature>
<feature type="transmembrane region" description="Helical" evidence="7">
    <location>
        <begin position="12"/>
        <end position="31"/>
    </location>
</feature>
<evidence type="ECO:0000256" key="1">
    <source>
        <dbReference type="ARBA" id="ARBA00004651"/>
    </source>
</evidence>
<keyword evidence="6 7" id="KW-0472">Membrane</keyword>
<feature type="transmembrane region" description="Helical" evidence="7">
    <location>
        <begin position="109"/>
        <end position="131"/>
    </location>
</feature>